<dbReference type="AlphaFoldDB" id="A0A412YL84"/>
<gene>
    <name evidence="2" type="ORF">DWW10_00510</name>
</gene>
<accession>A0A412YL84</accession>
<feature type="signal peptide" evidence="1">
    <location>
        <begin position="1"/>
        <end position="26"/>
    </location>
</feature>
<feature type="chain" id="PRO_5019468554" description="F5/8 type C domain protein" evidence="1">
    <location>
        <begin position="27"/>
        <end position="671"/>
    </location>
</feature>
<evidence type="ECO:0008006" key="4">
    <source>
        <dbReference type="Google" id="ProtNLM"/>
    </source>
</evidence>
<reference evidence="2 3" key="1">
    <citation type="submission" date="2018-08" db="EMBL/GenBank/DDBJ databases">
        <title>A genome reference for cultivated species of the human gut microbiota.</title>
        <authorList>
            <person name="Zou Y."/>
            <person name="Xue W."/>
            <person name="Luo G."/>
        </authorList>
    </citation>
    <scope>NUCLEOTIDE SEQUENCE [LARGE SCALE GENOMIC DNA]</scope>
    <source>
        <strain evidence="2 3">AF14-32</strain>
    </source>
</reference>
<evidence type="ECO:0000313" key="2">
    <source>
        <dbReference type="EMBL" id="RGV58160.1"/>
    </source>
</evidence>
<evidence type="ECO:0000313" key="3">
    <source>
        <dbReference type="Proteomes" id="UP000283850"/>
    </source>
</evidence>
<dbReference type="Proteomes" id="UP000283850">
    <property type="component" value="Unassembled WGS sequence"/>
</dbReference>
<dbReference type="PANTHER" id="PTHR35532:SF5">
    <property type="entry name" value="CARBOHYDRATE-BINDING DOMAIN-CONTAINING PROTEIN"/>
    <property type="match status" value="1"/>
</dbReference>
<proteinExistence type="predicted"/>
<evidence type="ECO:0000256" key="1">
    <source>
        <dbReference type="SAM" id="SignalP"/>
    </source>
</evidence>
<organism evidence="2 3">
    <name type="scientific">Bacteroides intestinalis</name>
    <dbReference type="NCBI Taxonomy" id="329854"/>
    <lineage>
        <taxon>Bacteria</taxon>
        <taxon>Pseudomonadati</taxon>
        <taxon>Bacteroidota</taxon>
        <taxon>Bacteroidia</taxon>
        <taxon>Bacteroidales</taxon>
        <taxon>Bacteroidaceae</taxon>
        <taxon>Bacteroides</taxon>
    </lineage>
</organism>
<comment type="caution">
    <text evidence="2">The sequence shown here is derived from an EMBL/GenBank/DDBJ whole genome shotgun (WGS) entry which is preliminary data.</text>
</comment>
<dbReference type="PANTHER" id="PTHR35532">
    <property type="entry name" value="SIMILAR TO POLYHYDROXYALKANOATE DEPOLYMERASE"/>
    <property type="match status" value="1"/>
</dbReference>
<sequence>MSLVIMMKKCLMVFFFVALLCFCASCNKYSKSVEEVLSLAGENRDELEKVLLHYQDDDSKLKAAEFLIQNMVGHSMPTLASVETYKSFYQRCDSIRDEYKSTNRSQWIALIDSLWDVFQAGKTSAAVDYAPLQKVITADQMIVEIDQAFKSWKGNAFTGKCSFEYFCEYILPFYRGNSFVLDDSRSRFYQLYKHQYFQDKTKQLTNEVDSVLAFYRNIDFTTFNGSGIPALSAEALVQMGGGSCTERGVFNSLLLSALGMPVAVDFVPAWGSQNGSHSWNVLVVDDKHYAFDPFWGHNKWEHYNRLYSNTGMYDSNGQGEFRVPKVYRKTYSTHLESSLLGKDMEMENIPPLFRNFKKKDVSSDYFETTDVKVLLTEDTPVNTKYVYLCVFNVEGWIPVQFGEIVDGKVLFRNMGRNIVYLPAYYKRGNLLPAAPPLLLKEDGSIQVLDGMGVREDSLVTRNVVIQSFRNRRYLKCMDGASFVSLNKDGAADTLCMISGILPVRRTIYRTNMKTASRFVRISLPSDSIALGELAFYDAQGKIKNIKVVSHLQSLSENEEVDVLFDGFTSTCYRGKSKAKYVDVDLGKEYEVRHIVVAPYVMSQIFGNSEYELFYWKNSKWELFEKQNGSGTDLIFKNVPGDALFRLVQRTKKDEKIQERIFLYKNGEVVWM</sequence>
<dbReference type="EMBL" id="QRZF01000001">
    <property type="protein sequence ID" value="RGV58160.1"/>
    <property type="molecule type" value="Genomic_DNA"/>
</dbReference>
<dbReference type="InterPro" id="IPR038765">
    <property type="entry name" value="Papain-like_cys_pep_sf"/>
</dbReference>
<dbReference type="SUPFAM" id="SSF54001">
    <property type="entry name" value="Cysteine proteinases"/>
    <property type="match status" value="1"/>
</dbReference>
<protein>
    <recommendedName>
        <fullName evidence="4">F5/8 type C domain protein</fullName>
    </recommendedName>
</protein>
<keyword evidence="1" id="KW-0732">Signal</keyword>
<name>A0A412YL84_9BACE</name>